<protein>
    <submittedName>
        <fullName evidence="1">Uncharacterized protein</fullName>
    </submittedName>
</protein>
<reference evidence="1" key="1">
    <citation type="submission" date="2018-11" db="EMBL/GenBank/DDBJ databases">
        <authorList>
            <person name="Grassa J C."/>
        </authorList>
    </citation>
    <scope>NUCLEOTIDE SEQUENCE [LARGE SCALE GENOMIC DNA]</scope>
</reference>
<organism evidence="1 2">
    <name type="scientific">Cannabis sativa</name>
    <name type="common">Hemp</name>
    <name type="synonym">Marijuana</name>
    <dbReference type="NCBI Taxonomy" id="3483"/>
    <lineage>
        <taxon>Eukaryota</taxon>
        <taxon>Viridiplantae</taxon>
        <taxon>Streptophyta</taxon>
        <taxon>Embryophyta</taxon>
        <taxon>Tracheophyta</taxon>
        <taxon>Spermatophyta</taxon>
        <taxon>Magnoliopsida</taxon>
        <taxon>eudicotyledons</taxon>
        <taxon>Gunneridae</taxon>
        <taxon>Pentapetalae</taxon>
        <taxon>rosids</taxon>
        <taxon>fabids</taxon>
        <taxon>Rosales</taxon>
        <taxon>Cannabaceae</taxon>
        <taxon>Cannabis</taxon>
    </lineage>
</organism>
<dbReference type="Proteomes" id="UP000596661">
    <property type="component" value="Chromosome 7"/>
</dbReference>
<keyword evidence="2" id="KW-1185">Reference proteome</keyword>
<dbReference type="AlphaFoldDB" id="A0A803Q6B5"/>
<reference evidence="1" key="2">
    <citation type="submission" date="2021-03" db="UniProtKB">
        <authorList>
            <consortium name="EnsemblPlants"/>
        </authorList>
    </citation>
    <scope>IDENTIFICATION</scope>
</reference>
<evidence type="ECO:0000313" key="2">
    <source>
        <dbReference type="Proteomes" id="UP000596661"/>
    </source>
</evidence>
<evidence type="ECO:0000313" key="1">
    <source>
        <dbReference type="EnsemblPlants" id="cds.evm.model.07.765"/>
    </source>
</evidence>
<proteinExistence type="predicted"/>
<name>A0A803Q6B5_CANSA</name>
<dbReference type="EnsemblPlants" id="evm.model.07.765">
    <property type="protein sequence ID" value="cds.evm.model.07.765"/>
    <property type="gene ID" value="evm.TU.07.765"/>
</dbReference>
<dbReference type="EMBL" id="UZAU01000648">
    <property type="status" value="NOT_ANNOTATED_CDS"/>
    <property type="molecule type" value="Genomic_DNA"/>
</dbReference>
<sequence>MGGGAIIDSNNGKEYLKSWHEELYGVACIFGIFHWSLQNTKTFGKKESLCFGVESSFSLEQFSMHLPKHLDAHSWKTLLGIWHWLSSNQSSIYRSSQLVCIWIGVLYHVSWPGLTAVVECIRVETKGSSVSKNVIVWGIEDTKTLSSRKCHLL</sequence>
<dbReference type="Gramene" id="evm.model.07.765">
    <property type="protein sequence ID" value="cds.evm.model.07.765"/>
    <property type="gene ID" value="evm.TU.07.765"/>
</dbReference>
<accession>A0A803Q6B5</accession>